<proteinExistence type="predicted"/>
<dbReference type="Pfam" id="PF00005">
    <property type="entry name" value="ABC_tran"/>
    <property type="match status" value="1"/>
</dbReference>
<dbReference type="EMBL" id="CP016809">
    <property type="protein sequence ID" value="ANY74492.1"/>
    <property type="molecule type" value="Genomic_DNA"/>
</dbReference>
<dbReference type="RefSeq" id="WP_099478470.1">
    <property type="nucleotide sequence ID" value="NZ_CP016809.1"/>
</dbReference>
<keyword evidence="1" id="KW-0813">Transport</keyword>
<dbReference type="SMART" id="SM00382">
    <property type="entry name" value="AAA"/>
    <property type="match status" value="1"/>
</dbReference>
<evidence type="ECO:0000256" key="1">
    <source>
        <dbReference type="ARBA" id="ARBA00022448"/>
    </source>
</evidence>
<evidence type="ECO:0000259" key="4">
    <source>
        <dbReference type="PROSITE" id="PS50893"/>
    </source>
</evidence>
<dbReference type="SUPFAM" id="SSF52540">
    <property type="entry name" value="P-loop containing nucleoside triphosphate hydrolases"/>
    <property type="match status" value="1"/>
</dbReference>
<dbReference type="InterPro" id="IPR003439">
    <property type="entry name" value="ABC_transporter-like_ATP-bd"/>
</dbReference>
<evidence type="ECO:0000256" key="3">
    <source>
        <dbReference type="ARBA" id="ARBA00022840"/>
    </source>
</evidence>
<dbReference type="GO" id="GO:0005524">
    <property type="term" value="F:ATP binding"/>
    <property type="evidence" value="ECO:0007669"/>
    <property type="project" value="UniProtKB-KW"/>
</dbReference>
<accession>A0A1B2E3L0</accession>
<name>A0A1B2E3L0_9BACL</name>
<protein>
    <submittedName>
        <fullName evidence="5">Multidrug ABC transporter ATP-binding protein</fullName>
    </submittedName>
</protein>
<dbReference type="PROSITE" id="PS50893">
    <property type="entry name" value="ABC_TRANSPORTER_2"/>
    <property type="match status" value="1"/>
</dbReference>
<dbReference type="KEGG" id="pib:BBD41_19020"/>
<evidence type="ECO:0000313" key="5">
    <source>
        <dbReference type="EMBL" id="ANY74492.1"/>
    </source>
</evidence>
<dbReference type="PANTHER" id="PTHR42939:SF5">
    <property type="entry name" value="ABC-TYPE TRANSPORTER ATP-BINDING PROTEIN ECSA"/>
    <property type="match status" value="1"/>
</dbReference>
<gene>
    <name evidence="5" type="ORF">BBD41_19020</name>
</gene>
<dbReference type="CDD" id="cd03230">
    <property type="entry name" value="ABC_DR_subfamily_A"/>
    <property type="match status" value="1"/>
</dbReference>
<sequence>MSEQPVLSVQGLSGGYSINRPVLHDITFQVQPGEMVGLIGLNGAGKSTTMKHILGLMNPQKGEIEVQGKRRTEDSEAYHSALGFVPESPLLYDELTVREHLEFTARSYGVSREDYESRGERLAKLFRMEEKMDSLSTHLSKGMRQKVMIMCAFVARPSLYIIDEPFLGLDPLGIRSLLDFMLELKASGSSILLSSHILSTIENYCDRFVVLHRGSIIAQGTLEEMREQAGRPGLPLEELFNELVQGGSGI</sequence>
<keyword evidence="2" id="KW-0547">Nucleotide-binding</keyword>
<dbReference type="InterPro" id="IPR003593">
    <property type="entry name" value="AAA+_ATPase"/>
</dbReference>
<dbReference type="InterPro" id="IPR027417">
    <property type="entry name" value="P-loop_NTPase"/>
</dbReference>
<dbReference type="GO" id="GO:0016887">
    <property type="term" value="F:ATP hydrolysis activity"/>
    <property type="evidence" value="ECO:0007669"/>
    <property type="project" value="InterPro"/>
</dbReference>
<dbReference type="AlphaFoldDB" id="A0A1B2E3L0"/>
<feature type="domain" description="ABC transporter" evidence="4">
    <location>
        <begin position="7"/>
        <end position="238"/>
    </location>
</feature>
<dbReference type="InterPro" id="IPR051782">
    <property type="entry name" value="ABC_Transporter_VariousFunc"/>
</dbReference>
<reference evidence="5" key="1">
    <citation type="submission" date="2016-08" db="EMBL/GenBank/DDBJ databases">
        <title>Complete Genome Seqeunce of Paenibacillus sp. nov. IHBB 9852 from high altitute lake of Indian trans-Himalayas.</title>
        <authorList>
            <person name="Kiran S."/>
            <person name="Swarnkar M.K."/>
            <person name="Rana A."/>
            <person name="Tewari R."/>
            <person name="Gulati A."/>
        </authorList>
    </citation>
    <scope>NUCLEOTIDE SEQUENCE [LARGE SCALE GENOMIC DNA]</scope>
    <source>
        <strain evidence="5">IHBB 9852</strain>
    </source>
</reference>
<dbReference type="Gene3D" id="3.40.50.300">
    <property type="entry name" value="P-loop containing nucleotide triphosphate hydrolases"/>
    <property type="match status" value="1"/>
</dbReference>
<organism evidence="5">
    <name type="scientific">Paenibacillus ihbetae</name>
    <dbReference type="NCBI Taxonomy" id="1870820"/>
    <lineage>
        <taxon>Bacteria</taxon>
        <taxon>Bacillati</taxon>
        <taxon>Bacillota</taxon>
        <taxon>Bacilli</taxon>
        <taxon>Bacillales</taxon>
        <taxon>Paenibacillaceae</taxon>
        <taxon>Paenibacillus</taxon>
    </lineage>
</organism>
<keyword evidence="3 5" id="KW-0067">ATP-binding</keyword>
<evidence type="ECO:0000256" key="2">
    <source>
        <dbReference type="ARBA" id="ARBA00022741"/>
    </source>
</evidence>
<dbReference type="PANTHER" id="PTHR42939">
    <property type="entry name" value="ABC TRANSPORTER ATP-BINDING PROTEIN ALBC-RELATED"/>
    <property type="match status" value="1"/>
</dbReference>